<dbReference type="Proteomes" id="UP000276133">
    <property type="component" value="Unassembled WGS sequence"/>
</dbReference>
<keyword evidence="1" id="KW-0732">Signal</keyword>
<accession>A0A3M7PK61</accession>
<keyword evidence="3" id="KW-1185">Reference proteome</keyword>
<dbReference type="EMBL" id="REGN01010212">
    <property type="protein sequence ID" value="RMZ99459.1"/>
    <property type="molecule type" value="Genomic_DNA"/>
</dbReference>
<evidence type="ECO:0000256" key="1">
    <source>
        <dbReference type="SAM" id="SignalP"/>
    </source>
</evidence>
<feature type="signal peptide" evidence="1">
    <location>
        <begin position="1"/>
        <end position="22"/>
    </location>
</feature>
<dbReference type="AlphaFoldDB" id="A0A3M7PK61"/>
<gene>
    <name evidence="2" type="ORF">BpHYR1_048320</name>
</gene>
<evidence type="ECO:0000313" key="2">
    <source>
        <dbReference type="EMBL" id="RMZ99459.1"/>
    </source>
</evidence>
<reference evidence="2 3" key="1">
    <citation type="journal article" date="2018" name="Sci. Rep.">
        <title>Genomic signatures of local adaptation to the degree of environmental predictability in rotifers.</title>
        <authorList>
            <person name="Franch-Gras L."/>
            <person name="Hahn C."/>
            <person name="Garcia-Roger E.M."/>
            <person name="Carmona M.J."/>
            <person name="Serra M."/>
            <person name="Gomez A."/>
        </authorList>
    </citation>
    <scope>NUCLEOTIDE SEQUENCE [LARGE SCALE GENOMIC DNA]</scope>
    <source>
        <strain evidence="2">HYR1</strain>
    </source>
</reference>
<evidence type="ECO:0008006" key="4">
    <source>
        <dbReference type="Google" id="ProtNLM"/>
    </source>
</evidence>
<feature type="chain" id="PRO_5017998836" description="Secreted protein" evidence="1">
    <location>
        <begin position="23"/>
        <end position="81"/>
    </location>
</feature>
<organism evidence="2 3">
    <name type="scientific">Brachionus plicatilis</name>
    <name type="common">Marine rotifer</name>
    <name type="synonym">Brachionus muelleri</name>
    <dbReference type="NCBI Taxonomy" id="10195"/>
    <lineage>
        <taxon>Eukaryota</taxon>
        <taxon>Metazoa</taxon>
        <taxon>Spiralia</taxon>
        <taxon>Gnathifera</taxon>
        <taxon>Rotifera</taxon>
        <taxon>Eurotatoria</taxon>
        <taxon>Monogononta</taxon>
        <taxon>Pseudotrocha</taxon>
        <taxon>Ploima</taxon>
        <taxon>Brachionidae</taxon>
        <taxon>Brachionus</taxon>
    </lineage>
</organism>
<evidence type="ECO:0000313" key="3">
    <source>
        <dbReference type="Proteomes" id="UP000276133"/>
    </source>
</evidence>
<sequence>MLVVNSCTFSLIFTSFKSLAMAYSSPHSLPSTDTDTADDSAETIKGSCWLNRKLLWWSGGMKLSMRGDDTPPPDAVVSRSE</sequence>
<name>A0A3M7PK61_BRAPC</name>
<protein>
    <recommendedName>
        <fullName evidence="4">Secreted protein</fullName>
    </recommendedName>
</protein>
<comment type="caution">
    <text evidence="2">The sequence shown here is derived from an EMBL/GenBank/DDBJ whole genome shotgun (WGS) entry which is preliminary data.</text>
</comment>
<proteinExistence type="predicted"/>